<evidence type="ECO:0000256" key="1">
    <source>
        <dbReference type="SAM" id="Phobius"/>
    </source>
</evidence>
<dbReference type="RefSeq" id="WP_054971303.1">
    <property type="nucleotide sequence ID" value="NZ_LJCO01000097.1"/>
</dbReference>
<reference evidence="2 3" key="1">
    <citation type="submission" date="2015-09" db="EMBL/GenBank/DDBJ databases">
        <title>Draft genome sequence of Alicyclobacillus ferrooxydans DSM 22381.</title>
        <authorList>
            <person name="Hemp J."/>
        </authorList>
    </citation>
    <scope>NUCLEOTIDE SEQUENCE [LARGE SCALE GENOMIC DNA]</scope>
    <source>
        <strain evidence="2 3">TC-34</strain>
    </source>
</reference>
<dbReference type="STRING" id="471514.AN477_21795"/>
<sequence length="74" mass="8006">MKNRSILMPPIWLALVLSFVGIIGMNLVYQSLTSGGVVKGIVGGVLLVSGVITVGTPLAFARMYRKDFRKTKQP</sequence>
<evidence type="ECO:0000313" key="2">
    <source>
        <dbReference type="EMBL" id="KPV40525.1"/>
    </source>
</evidence>
<dbReference type="EMBL" id="LJCO01000097">
    <property type="protein sequence ID" value="KPV40525.1"/>
    <property type="molecule type" value="Genomic_DNA"/>
</dbReference>
<keyword evidence="1" id="KW-0812">Transmembrane</keyword>
<proteinExistence type="predicted"/>
<keyword evidence="1" id="KW-1133">Transmembrane helix</keyword>
<protein>
    <submittedName>
        <fullName evidence="2">Uncharacterized protein</fullName>
    </submittedName>
</protein>
<organism evidence="2 3">
    <name type="scientific">Alicyclobacillus ferrooxydans</name>
    <dbReference type="NCBI Taxonomy" id="471514"/>
    <lineage>
        <taxon>Bacteria</taxon>
        <taxon>Bacillati</taxon>
        <taxon>Bacillota</taxon>
        <taxon>Bacilli</taxon>
        <taxon>Bacillales</taxon>
        <taxon>Alicyclobacillaceae</taxon>
        <taxon>Alicyclobacillus</taxon>
    </lineage>
</organism>
<evidence type="ECO:0000313" key="3">
    <source>
        <dbReference type="Proteomes" id="UP000050482"/>
    </source>
</evidence>
<name>A0A0N8PN48_9BACL</name>
<keyword evidence="3" id="KW-1185">Reference proteome</keyword>
<keyword evidence="1" id="KW-0472">Membrane</keyword>
<accession>A0A0N8PN48</accession>
<dbReference type="PATRIC" id="fig|471514.4.peg.3930"/>
<dbReference type="Proteomes" id="UP000050482">
    <property type="component" value="Unassembled WGS sequence"/>
</dbReference>
<feature type="transmembrane region" description="Helical" evidence="1">
    <location>
        <begin position="41"/>
        <end position="61"/>
    </location>
</feature>
<feature type="transmembrane region" description="Helical" evidence="1">
    <location>
        <begin position="12"/>
        <end position="29"/>
    </location>
</feature>
<dbReference type="AlphaFoldDB" id="A0A0N8PN48"/>
<comment type="caution">
    <text evidence="2">The sequence shown here is derived from an EMBL/GenBank/DDBJ whole genome shotgun (WGS) entry which is preliminary data.</text>
</comment>
<gene>
    <name evidence="2" type="ORF">AN477_21795</name>
</gene>